<dbReference type="InterPro" id="IPR052515">
    <property type="entry name" value="Gfo/Idh/MocA_Oxidoreductase"/>
</dbReference>
<keyword evidence="4" id="KW-1185">Reference proteome</keyword>
<dbReference type="PANTHER" id="PTHR43249:SF1">
    <property type="entry name" value="D-GLUCOSIDE 3-DEHYDROGENASE"/>
    <property type="match status" value="1"/>
</dbReference>
<dbReference type="Proteomes" id="UP001477870">
    <property type="component" value="Unassembled WGS sequence"/>
</dbReference>
<name>A0ABU9T610_9HYPH</name>
<dbReference type="PANTHER" id="PTHR43249">
    <property type="entry name" value="UDP-N-ACETYL-2-AMINO-2-DEOXY-D-GLUCURONATE OXIDASE"/>
    <property type="match status" value="1"/>
</dbReference>
<dbReference type="Pfam" id="PF01408">
    <property type="entry name" value="GFO_IDH_MocA"/>
    <property type="match status" value="1"/>
</dbReference>
<dbReference type="InterPro" id="IPR000683">
    <property type="entry name" value="Gfo/Idh/MocA-like_OxRdtase_N"/>
</dbReference>
<proteinExistence type="predicted"/>
<dbReference type="Pfam" id="PF22725">
    <property type="entry name" value="GFO_IDH_MocA_C3"/>
    <property type="match status" value="1"/>
</dbReference>
<dbReference type="InterPro" id="IPR036291">
    <property type="entry name" value="NAD(P)-bd_dom_sf"/>
</dbReference>
<dbReference type="EMBL" id="JBBMQO010000003">
    <property type="protein sequence ID" value="MEM5501183.1"/>
    <property type="molecule type" value="Genomic_DNA"/>
</dbReference>
<organism evidence="3 4">
    <name type="scientific">Ahrensia kielensis</name>
    <dbReference type="NCBI Taxonomy" id="76980"/>
    <lineage>
        <taxon>Bacteria</taxon>
        <taxon>Pseudomonadati</taxon>
        <taxon>Pseudomonadota</taxon>
        <taxon>Alphaproteobacteria</taxon>
        <taxon>Hyphomicrobiales</taxon>
        <taxon>Ahrensiaceae</taxon>
        <taxon>Ahrensia</taxon>
    </lineage>
</organism>
<evidence type="ECO:0000259" key="1">
    <source>
        <dbReference type="Pfam" id="PF01408"/>
    </source>
</evidence>
<evidence type="ECO:0000313" key="4">
    <source>
        <dbReference type="Proteomes" id="UP001477870"/>
    </source>
</evidence>
<dbReference type="SUPFAM" id="SSF55347">
    <property type="entry name" value="Glyceraldehyde-3-phosphate dehydrogenase-like, C-terminal domain"/>
    <property type="match status" value="1"/>
</dbReference>
<dbReference type="SUPFAM" id="SSF51735">
    <property type="entry name" value="NAD(P)-binding Rossmann-fold domains"/>
    <property type="match status" value="1"/>
</dbReference>
<accession>A0ABU9T610</accession>
<evidence type="ECO:0000313" key="3">
    <source>
        <dbReference type="EMBL" id="MEM5501183.1"/>
    </source>
</evidence>
<dbReference type="Gene3D" id="3.30.360.10">
    <property type="entry name" value="Dihydrodipicolinate Reductase, domain 2"/>
    <property type="match status" value="1"/>
</dbReference>
<protein>
    <submittedName>
        <fullName evidence="3">Gfo/Idh/MocA family oxidoreductase</fullName>
    </submittedName>
</protein>
<comment type="caution">
    <text evidence="3">The sequence shown here is derived from an EMBL/GenBank/DDBJ whole genome shotgun (WGS) entry which is preliminary data.</text>
</comment>
<reference evidence="3 4" key="1">
    <citation type="submission" date="2024-03" db="EMBL/GenBank/DDBJ databases">
        <title>Community enrichment and isolation of bacterial strains for fucoidan degradation.</title>
        <authorList>
            <person name="Sichert A."/>
        </authorList>
    </citation>
    <scope>NUCLEOTIDE SEQUENCE [LARGE SCALE GENOMIC DNA]</scope>
    <source>
        <strain evidence="3 4">AS62</strain>
    </source>
</reference>
<feature type="domain" description="GFO/IDH/MocA-like oxidoreductase" evidence="2">
    <location>
        <begin position="145"/>
        <end position="264"/>
    </location>
</feature>
<feature type="domain" description="Gfo/Idh/MocA-like oxidoreductase N-terminal" evidence="1">
    <location>
        <begin position="11"/>
        <end position="132"/>
    </location>
</feature>
<evidence type="ECO:0000259" key="2">
    <source>
        <dbReference type="Pfam" id="PF22725"/>
    </source>
</evidence>
<gene>
    <name evidence="3" type="ORF">WNY59_06235</name>
</gene>
<dbReference type="Gene3D" id="3.40.50.720">
    <property type="entry name" value="NAD(P)-binding Rossmann-like Domain"/>
    <property type="match status" value="1"/>
</dbReference>
<dbReference type="RefSeq" id="WP_342847715.1">
    <property type="nucleotide sequence ID" value="NZ_JBBMQO010000003.1"/>
</dbReference>
<sequence>MTIDKDQNRRRVVVIGGGMVAKTHLLALADLASKVDVAGILTRSKDSAQKFADSAQNVLGYKVHPYDSIEDICSDASIDFAIVLTPPNAREEIIGDLAQAGKHILMEKPVERTSAAAAGLVDLCESQNVMLGIVFQHRVRESSTKLKALMDANAFGALHIVEARIPWWREQSYYDEPGRGTYARDGGGVLISQAIHALDLMLSLTGKAKSVQAMARTSALHKMEAEDHVSAGVEYENGAIGSILASTALYPGDAESLSFQFEKAAVSLQSGLLSIKWRDGREEVIGEAGGTGGGADPMAFTHDWHRGIIEDFVDSLNEGRAPICSGRKALNVHNLIDAIVQSSNEKCAVTVQDNN</sequence>
<dbReference type="InterPro" id="IPR055170">
    <property type="entry name" value="GFO_IDH_MocA-like_dom"/>
</dbReference>